<dbReference type="EMBL" id="LR796890">
    <property type="protein sequence ID" value="CAB4173133.1"/>
    <property type="molecule type" value="Genomic_DNA"/>
</dbReference>
<evidence type="ECO:0000313" key="3">
    <source>
        <dbReference type="EMBL" id="CAB4215969.1"/>
    </source>
</evidence>
<proteinExistence type="predicted"/>
<evidence type="ECO:0000313" key="1">
    <source>
        <dbReference type="EMBL" id="CAB4173133.1"/>
    </source>
</evidence>
<accession>A0A6J5PNB5</accession>
<evidence type="ECO:0000313" key="2">
    <source>
        <dbReference type="EMBL" id="CAB4203348.1"/>
    </source>
</evidence>
<dbReference type="EMBL" id="LR797437">
    <property type="protein sequence ID" value="CAB4215969.1"/>
    <property type="molecule type" value="Genomic_DNA"/>
</dbReference>
<reference evidence="1" key="1">
    <citation type="submission" date="2020-05" db="EMBL/GenBank/DDBJ databases">
        <authorList>
            <person name="Chiriac C."/>
            <person name="Salcher M."/>
            <person name="Ghai R."/>
            <person name="Kavagutti S V."/>
        </authorList>
    </citation>
    <scope>NUCLEOTIDE SEQUENCE</scope>
</reference>
<protein>
    <submittedName>
        <fullName evidence="1">Uncharacterized protein</fullName>
    </submittedName>
</protein>
<name>A0A6J5PNB5_9CAUD</name>
<dbReference type="EMBL" id="LR797328">
    <property type="protein sequence ID" value="CAB4203348.1"/>
    <property type="molecule type" value="Genomic_DNA"/>
</dbReference>
<organism evidence="1">
    <name type="scientific">uncultured Caudovirales phage</name>
    <dbReference type="NCBI Taxonomy" id="2100421"/>
    <lineage>
        <taxon>Viruses</taxon>
        <taxon>Duplodnaviria</taxon>
        <taxon>Heunggongvirae</taxon>
        <taxon>Uroviricota</taxon>
        <taxon>Caudoviricetes</taxon>
        <taxon>Peduoviridae</taxon>
        <taxon>Maltschvirus</taxon>
        <taxon>Maltschvirus maltsch</taxon>
    </lineage>
</organism>
<gene>
    <name evidence="2" type="ORF">UFOVP1381_41</name>
    <name evidence="3" type="ORF">UFOVP1476_14</name>
    <name evidence="1" type="ORF">UFOVP944_32</name>
</gene>
<sequence>MKNQNSKGYTTDGEMADRLRILLAPPTKQEVAEETAPVILIGDDAAAAYFKQLERDEAAARAQA</sequence>